<feature type="domain" description="Mur ligase N-terminal catalytic" evidence="13">
    <location>
        <begin position="26"/>
        <end position="73"/>
    </location>
</feature>
<dbReference type="Pfam" id="PF01225">
    <property type="entry name" value="Mur_ligase"/>
    <property type="match status" value="1"/>
</dbReference>
<evidence type="ECO:0000256" key="3">
    <source>
        <dbReference type="ARBA" id="ARBA00022490"/>
    </source>
</evidence>
<dbReference type="InterPro" id="IPR004101">
    <property type="entry name" value="Mur_ligase_C"/>
</dbReference>
<evidence type="ECO:0000313" key="16">
    <source>
        <dbReference type="EMBL" id="SIS58987.1"/>
    </source>
</evidence>
<comment type="similarity">
    <text evidence="2">Belongs to the MurCDEF family. MurE subfamily.</text>
</comment>
<dbReference type="UniPathway" id="UPA00219"/>
<dbReference type="InterPro" id="IPR036565">
    <property type="entry name" value="Mur-like_cat_sf"/>
</dbReference>
<reference evidence="17" key="1">
    <citation type="submission" date="2017-01" db="EMBL/GenBank/DDBJ databases">
        <authorList>
            <person name="Varghese N."/>
            <person name="Submissions S."/>
        </authorList>
    </citation>
    <scope>NUCLEOTIDE SEQUENCE [LARGE SCALE GENOMIC DNA]</scope>
    <source>
        <strain evidence="17">DSM 23127</strain>
    </source>
</reference>
<dbReference type="GO" id="GO:0005524">
    <property type="term" value="F:ATP binding"/>
    <property type="evidence" value="ECO:0007669"/>
    <property type="project" value="UniProtKB-KW"/>
</dbReference>
<keyword evidence="10 12" id="KW-0131">Cell cycle</keyword>
<evidence type="ECO:0000256" key="2">
    <source>
        <dbReference type="ARBA" id="ARBA00005898"/>
    </source>
</evidence>
<protein>
    <submittedName>
        <fullName evidence="16">UDP-N-acetylmuramoylalanyl-D-glutamate--2,6-diaminopimelate ligase</fullName>
    </submittedName>
</protein>
<dbReference type="OrthoDB" id="9800958at2"/>
<comment type="subcellular location">
    <subcellularLocation>
        <location evidence="12">Cytoplasm</location>
    </subcellularLocation>
</comment>
<dbReference type="Pfam" id="PF02875">
    <property type="entry name" value="Mur_ligase_C"/>
    <property type="match status" value="1"/>
</dbReference>
<organism evidence="16 17">
    <name type="scientific">Salimicrobium flavidum</name>
    <dbReference type="NCBI Taxonomy" id="570947"/>
    <lineage>
        <taxon>Bacteria</taxon>
        <taxon>Bacillati</taxon>
        <taxon>Bacillota</taxon>
        <taxon>Bacilli</taxon>
        <taxon>Bacillales</taxon>
        <taxon>Bacillaceae</taxon>
        <taxon>Salimicrobium</taxon>
    </lineage>
</organism>
<gene>
    <name evidence="16" type="ORF">SAMN05421687_11017</name>
</gene>
<evidence type="ECO:0000256" key="6">
    <source>
        <dbReference type="ARBA" id="ARBA00022741"/>
    </source>
</evidence>
<comment type="pathway">
    <text evidence="1 12">Cell wall biogenesis; peptidoglycan biosynthesis.</text>
</comment>
<dbReference type="GO" id="GO:0004326">
    <property type="term" value="F:tetrahydrofolylpolyglutamate synthase activity"/>
    <property type="evidence" value="ECO:0007669"/>
    <property type="project" value="InterPro"/>
</dbReference>
<dbReference type="GO" id="GO:0008360">
    <property type="term" value="P:regulation of cell shape"/>
    <property type="evidence" value="ECO:0007669"/>
    <property type="project" value="UniProtKB-KW"/>
</dbReference>
<keyword evidence="5 12" id="KW-0132">Cell division</keyword>
<dbReference type="Gene3D" id="3.40.1390.10">
    <property type="entry name" value="MurE/MurF, N-terminal domain"/>
    <property type="match status" value="1"/>
</dbReference>
<dbReference type="InterPro" id="IPR013221">
    <property type="entry name" value="Mur_ligase_cen"/>
</dbReference>
<evidence type="ECO:0000256" key="5">
    <source>
        <dbReference type="ARBA" id="ARBA00022618"/>
    </source>
</evidence>
<keyword evidence="7" id="KW-0067">ATP-binding</keyword>
<dbReference type="InterPro" id="IPR035911">
    <property type="entry name" value="MurE/MurF_N"/>
</dbReference>
<dbReference type="GO" id="GO:0009252">
    <property type="term" value="P:peptidoglycan biosynthetic process"/>
    <property type="evidence" value="ECO:0007669"/>
    <property type="project" value="UniProtKB-UniPathway"/>
</dbReference>
<dbReference type="AlphaFoldDB" id="A0A1N7KBK7"/>
<dbReference type="NCBIfam" id="NF001126">
    <property type="entry name" value="PRK00139.1-4"/>
    <property type="match status" value="1"/>
</dbReference>
<dbReference type="InterPro" id="IPR005761">
    <property type="entry name" value="UDP-N-AcMur-Glu-dNH2Pim_ligase"/>
</dbReference>
<dbReference type="SUPFAM" id="SSF63418">
    <property type="entry name" value="MurE/MurF N-terminal domain"/>
    <property type="match status" value="1"/>
</dbReference>
<dbReference type="PANTHER" id="PTHR23135:SF4">
    <property type="entry name" value="UDP-N-ACETYLMURAMOYL-L-ALANYL-D-GLUTAMATE--2,6-DIAMINOPIMELATE LIGASE MURE HOMOLOG, CHLOROPLASTIC"/>
    <property type="match status" value="1"/>
</dbReference>
<dbReference type="Gene3D" id="3.90.190.20">
    <property type="entry name" value="Mur ligase, C-terminal domain"/>
    <property type="match status" value="1"/>
</dbReference>
<accession>A0A1N7KBK7</accession>
<dbReference type="Pfam" id="PF08245">
    <property type="entry name" value="Mur_ligase_M"/>
    <property type="match status" value="1"/>
</dbReference>
<name>A0A1N7KBK7_9BACI</name>
<evidence type="ECO:0000256" key="10">
    <source>
        <dbReference type="ARBA" id="ARBA00023306"/>
    </source>
</evidence>
<evidence type="ECO:0000256" key="7">
    <source>
        <dbReference type="ARBA" id="ARBA00022840"/>
    </source>
</evidence>
<keyword evidence="11 12" id="KW-0961">Cell wall biogenesis/degradation</keyword>
<evidence type="ECO:0000313" key="17">
    <source>
        <dbReference type="Proteomes" id="UP000187608"/>
    </source>
</evidence>
<dbReference type="EMBL" id="FTOC01000010">
    <property type="protein sequence ID" value="SIS58987.1"/>
    <property type="molecule type" value="Genomic_DNA"/>
</dbReference>
<dbReference type="GO" id="GO:0005737">
    <property type="term" value="C:cytoplasm"/>
    <property type="evidence" value="ECO:0007669"/>
    <property type="project" value="UniProtKB-SubCell"/>
</dbReference>
<evidence type="ECO:0000259" key="14">
    <source>
        <dbReference type="Pfam" id="PF02875"/>
    </source>
</evidence>
<evidence type="ECO:0000256" key="4">
    <source>
        <dbReference type="ARBA" id="ARBA00022598"/>
    </source>
</evidence>
<dbReference type="STRING" id="570947.SAMN05421687_11017"/>
<keyword evidence="4 16" id="KW-0436">Ligase</keyword>
<evidence type="ECO:0000256" key="8">
    <source>
        <dbReference type="ARBA" id="ARBA00022960"/>
    </source>
</evidence>
<dbReference type="InterPro" id="IPR018109">
    <property type="entry name" value="Folylpolyglutamate_synth_CS"/>
</dbReference>
<dbReference type="GO" id="GO:0051301">
    <property type="term" value="P:cell division"/>
    <property type="evidence" value="ECO:0007669"/>
    <property type="project" value="UniProtKB-KW"/>
</dbReference>
<keyword evidence="17" id="KW-1185">Reference proteome</keyword>
<evidence type="ECO:0000259" key="15">
    <source>
        <dbReference type="Pfam" id="PF08245"/>
    </source>
</evidence>
<dbReference type="Gene3D" id="3.40.1190.10">
    <property type="entry name" value="Mur-like, catalytic domain"/>
    <property type="match status" value="1"/>
</dbReference>
<sequence>MKLHELGHILDIEMEAGSLINTETWITGISYRSQEVKEGYLFVAIKGHQKDGHQYITQAIENGACAVIGEEENLDIPVPYFCVGNSRRALSLVSDHYYNFPTHDKIIIGVTGTNGKTTTSSLLRNILEENGFSCALFGSTKNIINGVSYTTVNTTPTLLEINRLLAGSEDEVLIIEVSSHALTQHRVDGILFDYALFTNLSHDHLDYHGSMENYFSAKKKLFSMLKKNGKAIVNTDDYWGEILADELSAQGIPAITVGENKQSDVKLERYTFEPRKLLLKDREEIIPVKPFIYGYHNMYNIAMAYGTARQIGVDMEATIRSIEQFKGVEGRFTVIFTHRGSKVAIDYAHTPDALFHCLNTVREQCDGKLIHLFGFRGDRDSTKREEMISISSELSDQYILTFDDLNSVSSEVMKNTLVEIQEKYGYHNGRVIMDRTKAIEDAVASAREKDWIVITGKGLEKYQQKYQHPVQNDEEAVLFLGSE</sequence>
<dbReference type="GO" id="GO:0071555">
    <property type="term" value="P:cell wall organization"/>
    <property type="evidence" value="ECO:0007669"/>
    <property type="project" value="UniProtKB-KW"/>
</dbReference>
<keyword evidence="6" id="KW-0547">Nucleotide-binding</keyword>
<dbReference type="SUPFAM" id="SSF53623">
    <property type="entry name" value="MurD-like peptide ligases, catalytic domain"/>
    <property type="match status" value="1"/>
</dbReference>
<dbReference type="Proteomes" id="UP000187608">
    <property type="component" value="Unassembled WGS sequence"/>
</dbReference>
<dbReference type="RefSeq" id="WP_076560169.1">
    <property type="nucleotide sequence ID" value="NZ_FTOC01000010.1"/>
</dbReference>
<keyword evidence="9 12" id="KW-0573">Peptidoglycan synthesis</keyword>
<evidence type="ECO:0000259" key="13">
    <source>
        <dbReference type="Pfam" id="PF01225"/>
    </source>
</evidence>
<dbReference type="InterPro" id="IPR000713">
    <property type="entry name" value="Mur_ligase_N"/>
</dbReference>
<keyword evidence="3" id="KW-0963">Cytoplasm</keyword>
<evidence type="ECO:0000256" key="1">
    <source>
        <dbReference type="ARBA" id="ARBA00004752"/>
    </source>
</evidence>
<feature type="domain" description="Mur ligase C-terminal" evidence="14">
    <location>
        <begin position="330"/>
        <end position="458"/>
    </location>
</feature>
<evidence type="ECO:0000256" key="12">
    <source>
        <dbReference type="RuleBase" id="RU004135"/>
    </source>
</evidence>
<keyword evidence="8 12" id="KW-0133">Cell shape</keyword>
<evidence type="ECO:0000256" key="9">
    <source>
        <dbReference type="ARBA" id="ARBA00022984"/>
    </source>
</evidence>
<dbReference type="PANTHER" id="PTHR23135">
    <property type="entry name" value="MUR LIGASE FAMILY MEMBER"/>
    <property type="match status" value="1"/>
</dbReference>
<feature type="domain" description="Mur ligase central" evidence="15">
    <location>
        <begin position="110"/>
        <end position="307"/>
    </location>
</feature>
<dbReference type="InterPro" id="IPR036615">
    <property type="entry name" value="Mur_ligase_C_dom_sf"/>
</dbReference>
<dbReference type="NCBIfam" id="TIGR01085">
    <property type="entry name" value="murE"/>
    <property type="match status" value="1"/>
</dbReference>
<dbReference type="PROSITE" id="PS01011">
    <property type="entry name" value="FOLYLPOLYGLU_SYNT_1"/>
    <property type="match status" value="1"/>
</dbReference>
<dbReference type="SUPFAM" id="SSF53244">
    <property type="entry name" value="MurD-like peptide ligases, peptide-binding domain"/>
    <property type="match status" value="1"/>
</dbReference>
<proteinExistence type="inferred from homology"/>
<evidence type="ECO:0000256" key="11">
    <source>
        <dbReference type="ARBA" id="ARBA00023316"/>
    </source>
</evidence>